<dbReference type="Proteomes" id="UP001597509">
    <property type="component" value="Unassembled WGS sequence"/>
</dbReference>
<dbReference type="EMBL" id="JBHUPE010000004">
    <property type="protein sequence ID" value="MFD2903772.1"/>
    <property type="molecule type" value="Genomic_DNA"/>
</dbReference>
<keyword evidence="2" id="KW-1185">Reference proteome</keyword>
<protein>
    <submittedName>
        <fullName evidence="1">Uncharacterized protein</fullName>
    </submittedName>
</protein>
<sequence length="185" mass="21478">MMIFLNIFFTVTCVLASNICFEIKTFYSSEESHYTIVGDKNNKYYGEKHVVSFDPNILKVNYISTIRDILINNIDEAKITDIDKNANIFVKIYYDPHHLKVKEVYFGFSHIDPLQIFSVDQLQKIDNEVKEKVVGEKNLKRFGEAEIDDVLSKLIYLDGHGIGFKLDQLMKYKHGEISSEKLILL</sequence>
<gene>
    <name evidence="1" type="ORF">ACFS6I_07555</name>
</gene>
<comment type="caution">
    <text evidence="1">The sequence shown here is derived from an EMBL/GenBank/DDBJ whole genome shotgun (WGS) entry which is preliminary data.</text>
</comment>
<name>A0ABW5YTQ2_9SPHI</name>
<evidence type="ECO:0000313" key="1">
    <source>
        <dbReference type="EMBL" id="MFD2903772.1"/>
    </source>
</evidence>
<evidence type="ECO:0000313" key="2">
    <source>
        <dbReference type="Proteomes" id="UP001597509"/>
    </source>
</evidence>
<dbReference type="RefSeq" id="WP_380919311.1">
    <property type="nucleotide sequence ID" value="NZ_JBHUPE010000004.1"/>
</dbReference>
<proteinExistence type="predicted"/>
<accession>A0ABW5YTQ2</accession>
<organism evidence="1 2">
    <name type="scientific">Sphingobacterium anhuiense</name>
    <dbReference type="NCBI Taxonomy" id="493780"/>
    <lineage>
        <taxon>Bacteria</taxon>
        <taxon>Pseudomonadati</taxon>
        <taxon>Bacteroidota</taxon>
        <taxon>Sphingobacteriia</taxon>
        <taxon>Sphingobacteriales</taxon>
        <taxon>Sphingobacteriaceae</taxon>
        <taxon>Sphingobacterium</taxon>
    </lineage>
</organism>
<reference evidence="2" key="1">
    <citation type="journal article" date="2019" name="Int. J. Syst. Evol. Microbiol.">
        <title>The Global Catalogue of Microorganisms (GCM) 10K type strain sequencing project: providing services to taxonomists for standard genome sequencing and annotation.</title>
        <authorList>
            <consortium name="The Broad Institute Genomics Platform"/>
            <consortium name="The Broad Institute Genome Sequencing Center for Infectious Disease"/>
            <person name="Wu L."/>
            <person name="Ma J."/>
        </authorList>
    </citation>
    <scope>NUCLEOTIDE SEQUENCE [LARGE SCALE GENOMIC DNA]</scope>
    <source>
        <strain evidence="2">KCTC 22209</strain>
    </source>
</reference>